<evidence type="ECO:0000256" key="4">
    <source>
        <dbReference type="ARBA" id="ARBA00022723"/>
    </source>
</evidence>
<evidence type="ECO:0000313" key="10">
    <source>
        <dbReference type="EMBL" id="ASU83327.1"/>
    </source>
</evidence>
<dbReference type="Proteomes" id="UP000215005">
    <property type="component" value="Chromosome"/>
</dbReference>
<proteinExistence type="predicted"/>
<dbReference type="InterPro" id="IPR036691">
    <property type="entry name" value="Endo/exonu/phosph_ase_sf"/>
</dbReference>
<keyword evidence="11" id="KW-1185">Reference proteome</keyword>
<dbReference type="PANTHER" id="PTHR15822:SF4">
    <property type="entry name" value="TYROSYL-DNA PHOSPHODIESTERASE 2"/>
    <property type="match status" value="1"/>
</dbReference>
<dbReference type="Pfam" id="PF03372">
    <property type="entry name" value="Exo_endo_phos"/>
    <property type="match status" value="1"/>
</dbReference>
<keyword evidence="4" id="KW-0479">Metal-binding</keyword>
<evidence type="ECO:0000256" key="2">
    <source>
        <dbReference type="ARBA" id="ARBA00001946"/>
    </source>
</evidence>
<dbReference type="InterPro" id="IPR005135">
    <property type="entry name" value="Endo/exonuclease/phosphatase"/>
</dbReference>
<dbReference type="KEGG" id="ngv:CDO52_11545"/>
<name>A0A223S5H4_9ACTN</name>
<dbReference type="InterPro" id="IPR051547">
    <property type="entry name" value="TDP2-like"/>
</dbReference>
<dbReference type="Gene3D" id="3.60.10.10">
    <property type="entry name" value="Endonuclease/exonuclease/phosphatase"/>
    <property type="match status" value="1"/>
</dbReference>
<evidence type="ECO:0000256" key="6">
    <source>
        <dbReference type="ARBA" id="ARBA00022801"/>
    </source>
</evidence>
<dbReference type="PANTHER" id="PTHR15822">
    <property type="entry name" value="TRAF AND TNF RECEPTOR-ASSOCIATED PROTEIN"/>
    <property type="match status" value="1"/>
</dbReference>
<dbReference type="RefSeq" id="WP_017617088.1">
    <property type="nucleotide sequence ID" value="NZ_ANBG01000043.1"/>
</dbReference>
<dbReference type="AlphaFoldDB" id="A0A223S5H4"/>
<dbReference type="GO" id="GO:0046872">
    <property type="term" value="F:metal ion binding"/>
    <property type="evidence" value="ECO:0007669"/>
    <property type="project" value="UniProtKB-KW"/>
</dbReference>
<keyword evidence="3" id="KW-0540">Nuclease</keyword>
<protein>
    <submittedName>
        <fullName evidence="10">Endonuclease/exonuclease/phosphatase</fullName>
    </submittedName>
</protein>
<gene>
    <name evidence="10" type="ORF">CDO52_11545</name>
</gene>
<dbReference type="SUPFAM" id="SSF56219">
    <property type="entry name" value="DNase I-like"/>
    <property type="match status" value="1"/>
</dbReference>
<keyword evidence="10" id="KW-0255">Endonuclease</keyword>
<evidence type="ECO:0000256" key="7">
    <source>
        <dbReference type="ARBA" id="ARBA00022842"/>
    </source>
</evidence>
<dbReference type="GO" id="GO:0004519">
    <property type="term" value="F:endonuclease activity"/>
    <property type="evidence" value="ECO:0007669"/>
    <property type="project" value="UniProtKB-KW"/>
</dbReference>
<evidence type="ECO:0000259" key="9">
    <source>
        <dbReference type="Pfam" id="PF03372"/>
    </source>
</evidence>
<keyword evidence="10" id="KW-0269">Exonuclease</keyword>
<sequence length="232" mass="25115">MTLRVLSYNVRALRDDAKAVGRAIAACEPDVVCLQEAPRLLGWRWRRRALARGCGLVAAVNRRAGGLAILIRPAVRVLHAEHRLLRRYPRLHRRALSLAVLDVGGRLVVVGCTHLDLDDHARSRHAQEVLAHLTATAARHCAPAVLAGDINCTPDGPAWRLLASELCDTGAEAPRGEKLTFPARQPRARIDGVFVSRELTVCGTGVPVDLVPPADLAAASDHRPVLAEIETP</sequence>
<keyword evidence="8" id="KW-0234">DNA repair</keyword>
<reference evidence="10 11" key="1">
    <citation type="submission" date="2017-08" db="EMBL/GenBank/DDBJ databases">
        <title>The complete genome sequence of Nocardiopsis gilva YIM 90087.</title>
        <authorList>
            <person name="Yin M."/>
            <person name="Tang S."/>
        </authorList>
    </citation>
    <scope>NUCLEOTIDE SEQUENCE [LARGE SCALE GENOMIC DNA]</scope>
    <source>
        <strain evidence="10 11">YIM 90087</strain>
    </source>
</reference>
<accession>A0A223S5H4</accession>
<dbReference type="GO" id="GO:0004527">
    <property type="term" value="F:exonuclease activity"/>
    <property type="evidence" value="ECO:0007669"/>
    <property type="project" value="UniProtKB-KW"/>
</dbReference>
<keyword evidence="5" id="KW-0227">DNA damage</keyword>
<evidence type="ECO:0000256" key="8">
    <source>
        <dbReference type="ARBA" id="ARBA00023204"/>
    </source>
</evidence>
<comment type="cofactor">
    <cofactor evidence="1">
        <name>Mn(2+)</name>
        <dbReference type="ChEBI" id="CHEBI:29035"/>
    </cofactor>
</comment>
<evidence type="ECO:0000313" key="11">
    <source>
        <dbReference type="Proteomes" id="UP000215005"/>
    </source>
</evidence>
<comment type="cofactor">
    <cofactor evidence="2">
        <name>Mg(2+)</name>
        <dbReference type="ChEBI" id="CHEBI:18420"/>
    </cofactor>
</comment>
<keyword evidence="7" id="KW-0460">Magnesium</keyword>
<evidence type="ECO:0000256" key="1">
    <source>
        <dbReference type="ARBA" id="ARBA00001936"/>
    </source>
</evidence>
<evidence type="ECO:0000256" key="3">
    <source>
        <dbReference type="ARBA" id="ARBA00022722"/>
    </source>
</evidence>
<organism evidence="10 11">
    <name type="scientific">Nocardiopsis gilva YIM 90087</name>
    <dbReference type="NCBI Taxonomy" id="1235441"/>
    <lineage>
        <taxon>Bacteria</taxon>
        <taxon>Bacillati</taxon>
        <taxon>Actinomycetota</taxon>
        <taxon>Actinomycetes</taxon>
        <taxon>Streptosporangiales</taxon>
        <taxon>Nocardiopsidaceae</taxon>
        <taxon>Nocardiopsis</taxon>
    </lineage>
</organism>
<keyword evidence="6" id="KW-0378">Hydrolase</keyword>
<evidence type="ECO:0000256" key="5">
    <source>
        <dbReference type="ARBA" id="ARBA00022763"/>
    </source>
</evidence>
<feature type="domain" description="Endonuclease/exonuclease/phosphatase" evidence="9">
    <location>
        <begin position="6"/>
        <end position="222"/>
    </location>
</feature>
<dbReference type="EMBL" id="CP022753">
    <property type="protein sequence ID" value="ASU83327.1"/>
    <property type="molecule type" value="Genomic_DNA"/>
</dbReference>
<dbReference type="OrthoDB" id="3820230at2"/>
<dbReference type="GO" id="GO:0006281">
    <property type="term" value="P:DNA repair"/>
    <property type="evidence" value="ECO:0007669"/>
    <property type="project" value="UniProtKB-KW"/>
</dbReference>